<dbReference type="InterPro" id="IPR030395">
    <property type="entry name" value="GP_PDE_dom"/>
</dbReference>
<feature type="domain" description="GP-PDE" evidence="1">
    <location>
        <begin position="36"/>
        <end position="274"/>
    </location>
</feature>
<evidence type="ECO:0000313" key="2">
    <source>
        <dbReference type="EMBL" id="MBC5665747.1"/>
    </source>
</evidence>
<name>A0ABR7EWL5_9FIRM</name>
<dbReference type="InterPro" id="IPR017946">
    <property type="entry name" value="PLC-like_Pdiesterase_TIM-brl"/>
</dbReference>
<dbReference type="EMBL" id="JACOOY010000014">
    <property type="protein sequence ID" value="MBC5665747.1"/>
    <property type="molecule type" value="Genomic_DNA"/>
</dbReference>
<dbReference type="Proteomes" id="UP000647235">
    <property type="component" value="Unassembled WGS sequence"/>
</dbReference>
<proteinExistence type="predicted"/>
<dbReference type="PANTHER" id="PTHR46211:SF14">
    <property type="entry name" value="GLYCEROPHOSPHODIESTER PHOSPHODIESTERASE"/>
    <property type="match status" value="1"/>
</dbReference>
<dbReference type="CDD" id="cd08585">
    <property type="entry name" value="GDPD_like_3"/>
    <property type="match status" value="1"/>
</dbReference>
<dbReference type="PROSITE" id="PS51704">
    <property type="entry name" value="GP_PDE"/>
    <property type="match status" value="1"/>
</dbReference>
<dbReference type="Pfam" id="PF03009">
    <property type="entry name" value="GDPD"/>
    <property type="match status" value="1"/>
</dbReference>
<organism evidence="2 3">
    <name type="scientific">Dorea hominis</name>
    <dbReference type="NCBI Taxonomy" id="2763040"/>
    <lineage>
        <taxon>Bacteria</taxon>
        <taxon>Bacillati</taxon>
        <taxon>Bacillota</taxon>
        <taxon>Clostridia</taxon>
        <taxon>Lachnospirales</taxon>
        <taxon>Lachnospiraceae</taxon>
        <taxon>Dorea</taxon>
    </lineage>
</organism>
<evidence type="ECO:0000313" key="3">
    <source>
        <dbReference type="Proteomes" id="UP000647235"/>
    </source>
</evidence>
<accession>A0ABR7EWL5</accession>
<dbReference type="PANTHER" id="PTHR46211">
    <property type="entry name" value="GLYCEROPHOSPHORYL DIESTER PHOSPHODIESTERASE"/>
    <property type="match status" value="1"/>
</dbReference>
<sequence>MYHGILIFIVCLCLFVLFLLFPRTGKRQELLKLYRGTCFAHRGYHSIENGIPENSMPAFRQALSHGYGIELDVHLTKDGRLVVFHDDTLNRVCKKSGTIEDLTVPELKTCRLQDTEEQIPLFEDVLSLVNGQVPLLIELKIPGRSTAICQHVHKALSCYHGNYMIQSFNTMGLFWYRRHAPEVLRGQLSSRLTKDPLKELWFLRFLAENLLLNFLGRPDFISYKLKNLPKFTVSFLRKFFGTPTAVWTLRTPEALLEGKRCYDMQIFEKHGENY</sequence>
<dbReference type="Gene3D" id="3.20.20.190">
    <property type="entry name" value="Phosphatidylinositol (PI) phosphodiesterase"/>
    <property type="match status" value="1"/>
</dbReference>
<keyword evidence="3" id="KW-1185">Reference proteome</keyword>
<gene>
    <name evidence="2" type="ORF">H8S07_10810</name>
</gene>
<reference evidence="2 3" key="1">
    <citation type="submission" date="2020-08" db="EMBL/GenBank/DDBJ databases">
        <title>Genome public.</title>
        <authorList>
            <person name="Liu C."/>
            <person name="Sun Q."/>
        </authorList>
    </citation>
    <scope>NUCLEOTIDE SEQUENCE [LARGE SCALE GENOMIC DNA]</scope>
    <source>
        <strain evidence="2 3">NSJ-36</strain>
    </source>
</reference>
<comment type="caution">
    <text evidence="2">The sequence shown here is derived from an EMBL/GenBank/DDBJ whole genome shotgun (WGS) entry which is preliminary data.</text>
</comment>
<evidence type="ECO:0000259" key="1">
    <source>
        <dbReference type="PROSITE" id="PS51704"/>
    </source>
</evidence>
<protein>
    <submittedName>
        <fullName evidence="2">Glycerophosphodiester phosphodiesterase</fullName>
    </submittedName>
</protein>
<dbReference type="SUPFAM" id="SSF51695">
    <property type="entry name" value="PLC-like phosphodiesterases"/>
    <property type="match status" value="1"/>
</dbReference>